<evidence type="ECO:0000313" key="2">
    <source>
        <dbReference type="Proteomes" id="UP000886602"/>
    </source>
</evidence>
<proteinExistence type="predicted"/>
<dbReference type="AlphaFoldDB" id="A0A9D7F9I3"/>
<comment type="caution">
    <text evidence="1">The sequence shown here is derived from an EMBL/GenBank/DDBJ whole genome shotgun (WGS) entry which is preliminary data.</text>
</comment>
<reference evidence="1" key="1">
    <citation type="submission" date="2020-10" db="EMBL/GenBank/DDBJ databases">
        <title>Connecting structure to function with the recovery of over 1000 high-quality activated sludge metagenome-assembled genomes encoding full-length rRNA genes using long-read sequencing.</title>
        <authorList>
            <person name="Singleton C.M."/>
            <person name="Petriglieri F."/>
            <person name="Kristensen J.M."/>
            <person name="Kirkegaard R.H."/>
            <person name="Michaelsen T.Y."/>
            <person name="Andersen M.H."/>
            <person name="Karst S.M."/>
            <person name="Dueholm M.S."/>
            <person name="Nielsen P.H."/>
            <person name="Albertsen M."/>
        </authorList>
    </citation>
    <scope>NUCLEOTIDE SEQUENCE</scope>
    <source>
        <strain evidence="1">EsbW_18-Q3-R4-48_MAXAC.044</strain>
    </source>
</reference>
<sequence length="72" mass="8420">MKKWHQPSGLSSGLPFKVDANWTPEQALAVWELLDDLRDRVGTHYGLVMQNLMREQRVTHQPLDDFDQDLPF</sequence>
<organism evidence="1 2">
    <name type="scientific">Candidatus Propionivibrio dominans</name>
    <dbReference type="NCBI Taxonomy" id="2954373"/>
    <lineage>
        <taxon>Bacteria</taxon>
        <taxon>Pseudomonadati</taxon>
        <taxon>Pseudomonadota</taxon>
        <taxon>Betaproteobacteria</taxon>
        <taxon>Rhodocyclales</taxon>
        <taxon>Rhodocyclaceae</taxon>
        <taxon>Propionivibrio</taxon>
    </lineage>
</organism>
<protein>
    <submittedName>
        <fullName evidence="1">Uncharacterized protein</fullName>
    </submittedName>
</protein>
<dbReference type="Proteomes" id="UP000886602">
    <property type="component" value="Unassembled WGS sequence"/>
</dbReference>
<evidence type="ECO:0000313" key="1">
    <source>
        <dbReference type="EMBL" id="MBK7424629.1"/>
    </source>
</evidence>
<name>A0A9D7F9I3_9RHOO</name>
<gene>
    <name evidence="1" type="ORF">IPJ48_16925</name>
</gene>
<dbReference type="EMBL" id="JADJNC010000038">
    <property type="protein sequence ID" value="MBK7424629.1"/>
    <property type="molecule type" value="Genomic_DNA"/>
</dbReference>
<accession>A0A9D7F9I3</accession>